<proteinExistence type="inferred from homology"/>
<dbReference type="EMBL" id="CP045929">
    <property type="protein sequence ID" value="QGK70558.1"/>
    <property type="molecule type" value="Genomic_DNA"/>
</dbReference>
<evidence type="ECO:0000313" key="5">
    <source>
        <dbReference type="Proteomes" id="UP000371041"/>
    </source>
</evidence>
<dbReference type="InterPro" id="IPR050565">
    <property type="entry name" value="LYPA1-2/EST-like"/>
</dbReference>
<dbReference type="Proteomes" id="UP000371041">
    <property type="component" value="Chromosome"/>
</dbReference>
<name>A0A5Q3Q7G6_9PSEU</name>
<accession>A0A5Q3Q7G6</accession>
<dbReference type="AlphaFoldDB" id="A0A5Q3Q7G6"/>
<feature type="domain" description="Phospholipase/carboxylesterase/thioesterase" evidence="3">
    <location>
        <begin position="12"/>
        <end position="199"/>
    </location>
</feature>
<dbReference type="InterPro" id="IPR029058">
    <property type="entry name" value="AB_hydrolase_fold"/>
</dbReference>
<dbReference type="SUPFAM" id="SSF53474">
    <property type="entry name" value="alpha/beta-Hydrolases"/>
    <property type="match status" value="1"/>
</dbReference>
<evidence type="ECO:0000256" key="1">
    <source>
        <dbReference type="ARBA" id="ARBA00006499"/>
    </source>
</evidence>
<reference evidence="5" key="1">
    <citation type="submission" date="2019-11" db="EMBL/GenBank/DDBJ databases">
        <title>The complete genome sequence of Saccharopolyspora sp. E2A.</title>
        <authorList>
            <person name="Zhang G."/>
        </authorList>
    </citation>
    <scope>NUCLEOTIDE SEQUENCE [LARGE SCALE GENOMIC DNA]</scope>
    <source>
        <strain evidence="5">E2A</strain>
    </source>
</reference>
<keyword evidence="2 4" id="KW-0378">Hydrolase</keyword>
<dbReference type="PANTHER" id="PTHR10655:SF17">
    <property type="entry name" value="LYSOPHOSPHOLIPASE-LIKE PROTEIN 1"/>
    <property type="match status" value="1"/>
</dbReference>
<evidence type="ECO:0000313" key="4">
    <source>
        <dbReference type="EMBL" id="QGK70558.1"/>
    </source>
</evidence>
<dbReference type="InterPro" id="IPR003140">
    <property type="entry name" value="PLipase/COase/thioEstase"/>
</dbReference>
<comment type="similarity">
    <text evidence="1">Belongs to the AB hydrolase superfamily. AB hydrolase 2 family.</text>
</comment>
<evidence type="ECO:0000256" key="2">
    <source>
        <dbReference type="ARBA" id="ARBA00022801"/>
    </source>
</evidence>
<organism evidence="4 5">
    <name type="scientific">Allosaccharopolyspora coralli</name>
    <dbReference type="NCBI Taxonomy" id="2665642"/>
    <lineage>
        <taxon>Bacteria</taxon>
        <taxon>Bacillati</taxon>
        <taxon>Actinomycetota</taxon>
        <taxon>Actinomycetes</taxon>
        <taxon>Pseudonocardiales</taxon>
        <taxon>Pseudonocardiaceae</taxon>
        <taxon>Allosaccharopolyspora</taxon>
    </lineage>
</organism>
<dbReference type="GO" id="GO:0016787">
    <property type="term" value="F:hydrolase activity"/>
    <property type="evidence" value="ECO:0007669"/>
    <property type="project" value="UniProtKB-KW"/>
</dbReference>
<keyword evidence="5" id="KW-1185">Reference proteome</keyword>
<dbReference type="RefSeq" id="WP_154077140.1">
    <property type="nucleotide sequence ID" value="NZ_CP045929.1"/>
</dbReference>
<dbReference type="PANTHER" id="PTHR10655">
    <property type="entry name" value="LYSOPHOSPHOLIPASE-RELATED"/>
    <property type="match status" value="1"/>
</dbReference>
<protein>
    <submittedName>
        <fullName evidence="4">Alpha/beta hydrolase</fullName>
    </submittedName>
</protein>
<dbReference type="KEGG" id="sace:GIY23_14435"/>
<dbReference type="Gene3D" id="3.40.50.1820">
    <property type="entry name" value="alpha/beta hydrolase"/>
    <property type="match status" value="1"/>
</dbReference>
<evidence type="ECO:0000259" key="3">
    <source>
        <dbReference type="Pfam" id="PF02230"/>
    </source>
</evidence>
<dbReference type="Pfam" id="PF02230">
    <property type="entry name" value="Abhydrolase_2"/>
    <property type="match status" value="1"/>
</dbReference>
<gene>
    <name evidence="4" type="ORF">GIY23_14435</name>
</gene>
<sequence length="205" mass="21882">MSAPADLRHTFRPGTAEAPVLLLLHGTGGSPDDLRGLGEVLSPDAGVLAPVGPVSENGAARWFRRLREGVFDTEDVLARSEQLADFLVAARDEYDLGGRRMVAVGFSNGANIAAAVTLLRPDALQEAVLFSAMLPVPEPPQHDLSATRILLANGQRDPMAPMQAAQSLVAAYRQRGAEVDTAWHAGGHQITEDGAHRARDWLPRA</sequence>